<sequence length="252" mass="29918">MSILLSLYLKITKQRFRKPFKPLGSKKKSWHLVSLPRDAKGFFEAAPFLLGLSKSGNVVLLMPKGLEWLRSLIKPKQFEIILYERRPVLFSEDYKRVRLQLGERYFHFLIELDKPANISLAYLCNFQRRISFFDNKIFPYYNILMKNGYASLNEFFNIEDESAHDMFHFYGKELKAVERKYRKFHPLLFVNGPDDIEWKGSKIVLGQDIMPDDPNIWKVLHIIDTYYGKQDAYYAFARVNNKSILKQPKEEK</sequence>
<reference evidence="1 2" key="1">
    <citation type="journal article" date="2015" name="Microbiome">
        <title>Genomic resolution of linkages in carbon, nitrogen, and sulfur cycling among widespread estuary sediment bacteria.</title>
        <authorList>
            <person name="Baker B.J."/>
            <person name="Lazar C.S."/>
            <person name="Teske A.P."/>
            <person name="Dick G.J."/>
        </authorList>
    </citation>
    <scope>NUCLEOTIDE SEQUENCE [LARGE SCALE GENOMIC DNA]</scope>
    <source>
        <strain evidence="1">SM23_42</strain>
    </source>
</reference>
<name>A0A0S8FY31_UNCW3</name>
<organism evidence="1 2">
    <name type="scientific">candidate division WOR_3 bacterium SM23_42</name>
    <dbReference type="NCBI Taxonomy" id="1703779"/>
    <lineage>
        <taxon>Bacteria</taxon>
        <taxon>Bacteria division WOR-3</taxon>
    </lineage>
</organism>
<dbReference type="AlphaFoldDB" id="A0A0S8FY31"/>
<evidence type="ECO:0000313" key="1">
    <source>
        <dbReference type="EMBL" id="KPK64747.1"/>
    </source>
</evidence>
<gene>
    <name evidence="1" type="ORF">AMJ83_00720</name>
</gene>
<evidence type="ECO:0000313" key="2">
    <source>
        <dbReference type="Proteomes" id="UP000051373"/>
    </source>
</evidence>
<proteinExistence type="predicted"/>
<dbReference type="STRING" id="1703779.AMJ83_00720"/>
<dbReference type="EMBL" id="LJUJ01000001">
    <property type="protein sequence ID" value="KPK64747.1"/>
    <property type="molecule type" value="Genomic_DNA"/>
</dbReference>
<accession>A0A0S8FY31</accession>
<comment type="caution">
    <text evidence="1">The sequence shown here is derived from an EMBL/GenBank/DDBJ whole genome shotgun (WGS) entry which is preliminary data.</text>
</comment>
<protein>
    <submittedName>
        <fullName evidence="1">Uncharacterized protein</fullName>
    </submittedName>
</protein>
<dbReference type="Proteomes" id="UP000051373">
    <property type="component" value="Unassembled WGS sequence"/>
</dbReference>